<keyword evidence="3" id="KW-1185">Reference proteome</keyword>
<accession>A0A0C9TFS7</accession>
<evidence type="ECO:0000313" key="3">
    <source>
        <dbReference type="Proteomes" id="UP000053647"/>
    </source>
</evidence>
<evidence type="ECO:0000313" key="2">
    <source>
        <dbReference type="EMBL" id="KIJ09683.1"/>
    </source>
</evidence>
<reference evidence="2 3" key="1">
    <citation type="submission" date="2014-06" db="EMBL/GenBank/DDBJ databases">
        <authorList>
            <consortium name="DOE Joint Genome Institute"/>
            <person name="Kuo A."/>
            <person name="Kohler A."/>
            <person name="Nagy L.G."/>
            <person name="Floudas D."/>
            <person name="Copeland A."/>
            <person name="Barry K.W."/>
            <person name="Cichocki N."/>
            <person name="Veneault-Fourrey C."/>
            <person name="LaButti K."/>
            <person name="Lindquist E.A."/>
            <person name="Lipzen A."/>
            <person name="Lundell T."/>
            <person name="Morin E."/>
            <person name="Murat C."/>
            <person name="Sun H."/>
            <person name="Tunlid A."/>
            <person name="Henrissat B."/>
            <person name="Grigoriev I.V."/>
            <person name="Hibbett D.S."/>
            <person name="Martin F."/>
            <person name="Nordberg H.P."/>
            <person name="Cantor M.N."/>
            <person name="Hua S.X."/>
        </authorList>
    </citation>
    <scope>NUCLEOTIDE SEQUENCE [LARGE SCALE GENOMIC DNA]</scope>
    <source>
        <strain evidence="2 3">ATCC 200175</strain>
    </source>
</reference>
<dbReference type="HOGENOM" id="CLU_1928263_0_0_1"/>
<feature type="region of interest" description="Disordered" evidence="1">
    <location>
        <begin position="1"/>
        <end position="50"/>
    </location>
</feature>
<gene>
    <name evidence="2" type="ORF">PAXINDRAFT_17232</name>
</gene>
<organism evidence="2 3">
    <name type="scientific">Paxillus involutus ATCC 200175</name>
    <dbReference type="NCBI Taxonomy" id="664439"/>
    <lineage>
        <taxon>Eukaryota</taxon>
        <taxon>Fungi</taxon>
        <taxon>Dikarya</taxon>
        <taxon>Basidiomycota</taxon>
        <taxon>Agaricomycotina</taxon>
        <taxon>Agaricomycetes</taxon>
        <taxon>Agaricomycetidae</taxon>
        <taxon>Boletales</taxon>
        <taxon>Paxilineae</taxon>
        <taxon>Paxillaceae</taxon>
        <taxon>Paxillus</taxon>
    </lineage>
</organism>
<protein>
    <submittedName>
        <fullName evidence="2">Uncharacterized protein</fullName>
    </submittedName>
</protein>
<name>A0A0C9TFS7_PAXIN</name>
<proteinExistence type="predicted"/>
<dbReference type="Proteomes" id="UP000053647">
    <property type="component" value="Unassembled WGS sequence"/>
</dbReference>
<dbReference type="AlphaFoldDB" id="A0A0C9TFS7"/>
<feature type="compositionally biased region" description="Basic residues" evidence="1">
    <location>
        <begin position="37"/>
        <end position="47"/>
    </location>
</feature>
<feature type="region of interest" description="Disordered" evidence="1">
    <location>
        <begin position="86"/>
        <end position="105"/>
    </location>
</feature>
<sequence length="131" mass="14142">MLQVPSAAPKPSGSQSSVSAQPSPSTDTRKVSMAGQRARRSHKKKAAAMKMHTRDTIMFAHSPTPHHSKFVSSSLGTTAYSKKFMSQNGSGTLDPRQPNILPDNPPAIIPEIVDSLPSEVSLDILDLPRRK</sequence>
<evidence type="ECO:0000256" key="1">
    <source>
        <dbReference type="SAM" id="MobiDB-lite"/>
    </source>
</evidence>
<reference evidence="3" key="2">
    <citation type="submission" date="2015-01" db="EMBL/GenBank/DDBJ databases">
        <title>Evolutionary Origins and Diversification of the Mycorrhizal Mutualists.</title>
        <authorList>
            <consortium name="DOE Joint Genome Institute"/>
            <consortium name="Mycorrhizal Genomics Consortium"/>
            <person name="Kohler A."/>
            <person name="Kuo A."/>
            <person name="Nagy L.G."/>
            <person name="Floudas D."/>
            <person name="Copeland A."/>
            <person name="Barry K.W."/>
            <person name="Cichocki N."/>
            <person name="Veneault-Fourrey C."/>
            <person name="LaButti K."/>
            <person name="Lindquist E.A."/>
            <person name="Lipzen A."/>
            <person name="Lundell T."/>
            <person name="Morin E."/>
            <person name="Murat C."/>
            <person name="Riley R."/>
            <person name="Ohm R."/>
            <person name="Sun H."/>
            <person name="Tunlid A."/>
            <person name="Henrissat B."/>
            <person name="Grigoriev I.V."/>
            <person name="Hibbett D.S."/>
            <person name="Martin F."/>
        </authorList>
    </citation>
    <scope>NUCLEOTIDE SEQUENCE [LARGE SCALE GENOMIC DNA]</scope>
    <source>
        <strain evidence="3">ATCC 200175</strain>
    </source>
</reference>
<feature type="compositionally biased region" description="Low complexity" evidence="1">
    <location>
        <begin position="9"/>
        <end position="25"/>
    </location>
</feature>
<dbReference type="EMBL" id="KN819442">
    <property type="protein sequence ID" value="KIJ09683.1"/>
    <property type="molecule type" value="Genomic_DNA"/>
</dbReference>